<sequence length="101" mass="11293">MLVNGSQFQRLRRGIGEKSPRGYILTELENFEPASGMGRVPLFGELVVHYCEMEVAVGDVIRLENCVMTILDIDGEEITVKLDLDDEPFPVIGSLTLSRPR</sequence>
<proteinExistence type="predicted"/>
<protein>
    <submittedName>
        <fullName evidence="1">Uncharacterized protein</fullName>
    </submittedName>
</protein>
<dbReference type="EMBL" id="LYDR01000158">
    <property type="protein sequence ID" value="ODA27930.1"/>
    <property type="molecule type" value="Genomic_DNA"/>
</dbReference>
<accession>A0A1C3E3X8</accession>
<dbReference type="Proteomes" id="UP000094828">
    <property type="component" value="Unassembled WGS sequence"/>
</dbReference>
<evidence type="ECO:0000313" key="2">
    <source>
        <dbReference type="Proteomes" id="UP000094828"/>
    </source>
</evidence>
<evidence type="ECO:0000313" key="1">
    <source>
        <dbReference type="EMBL" id="ODA27930.1"/>
    </source>
</evidence>
<comment type="caution">
    <text evidence="1">The sequence shown here is derived from an EMBL/GenBank/DDBJ whole genome shotgun (WGS) entry which is preliminary data.</text>
</comment>
<dbReference type="AlphaFoldDB" id="A0A1C3E3X8"/>
<organism evidence="1 2">
    <name type="scientific">Planctopirus hydrillae</name>
    <dbReference type="NCBI Taxonomy" id="1841610"/>
    <lineage>
        <taxon>Bacteria</taxon>
        <taxon>Pseudomonadati</taxon>
        <taxon>Planctomycetota</taxon>
        <taxon>Planctomycetia</taxon>
        <taxon>Planctomycetales</taxon>
        <taxon>Planctomycetaceae</taxon>
        <taxon>Planctopirus</taxon>
    </lineage>
</organism>
<reference evidence="1 2" key="1">
    <citation type="submission" date="2016-05" db="EMBL/GenBank/DDBJ databases">
        <title>Genomic and physiological characterization of Planctopirus sp. isolated from fresh water lake.</title>
        <authorList>
            <person name="Subhash Y."/>
            <person name="Ramana C."/>
        </authorList>
    </citation>
    <scope>NUCLEOTIDE SEQUENCE [LARGE SCALE GENOMIC DNA]</scope>
    <source>
        <strain evidence="1 2">JC280</strain>
    </source>
</reference>
<dbReference type="RefSeq" id="WP_068852869.1">
    <property type="nucleotide sequence ID" value="NZ_LYDR01000158.1"/>
</dbReference>
<dbReference type="STRING" id="1841610.A6X21_13700"/>
<gene>
    <name evidence="1" type="ORF">A6X21_13700</name>
</gene>
<dbReference type="OrthoDB" id="9838882at2"/>
<keyword evidence="2" id="KW-1185">Reference proteome</keyword>
<name>A0A1C3E3X8_9PLAN</name>